<comment type="function">
    <text evidence="5">Could be a nuclease involved in processing of the 5'-end of pre-16S rRNA.</text>
</comment>
<dbReference type="Proteomes" id="UP000584587">
    <property type="component" value="Unassembled WGS sequence"/>
</dbReference>
<dbReference type="GO" id="GO:0016788">
    <property type="term" value="F:hydrolase activity, acting on ester bonds"/>
    <property type="evidence" value="ECO:0007669"/>
    <property type="project" value="UniProtKB-UniRule"/>
</dbReference>
<proteinExistence type="inferred from homology"/>
<organism evidence="7 8">
    <name type="scientific">Spiroplasma platyhelix PALS-1</name>
    <dbReference type="NCBI Taxonomy" id="1276218"/>
    <lineage>
        <taxon>Bacteria</taxon>
        <taxon>Bacillati</taxon>
        <taxon>Mycoplasmatota</taxon>
        <taxon>Mollicutes</taxon>
        <taxon>Entomoplasmatales</taxon>
        <taxon>Spiroplasmataceae</taxon>
        <taxon>Spiroplasma</taxon>
    </lineage>
</organism>
<comment type="similarity">
    <text evidence="5">Belongs to the YqgF HJR family.</text>
</comment>
<keyword evidence="4 5" id="KW-0378">Hydrolase</keyword>
<evidence type="ECO:0000313" key="7">
    <source>
        <dbReference type="EMBL" id="NKE38180.1"/>
    </source>
</evidence>
<dbReference type="InterPro" id="IPR037027">
    <property type="entry name" value="YqgF/RNaseH-like_dom_sf"/>
</dbReference>
<dbReference type="NCBIfam" id="TIGR00250">
    <property type="entry name" value="RNAse_H_YqgF"/>
    <property type="match status" value="1"/>
</dbReference>
<accession>A0A846TPH5</accession>
<dbReference type="EC" id="3.1.-.-" evidence="5"/>
<dbReference type="InterPro" id="IPR005227">
    <property type="entry name" value="YqgF"/>
</dbReference>
<reference evidence="7 8" key="1">
    <citation type="submission" date="2020-04" db="EMBL/GenBank/DDBJ databases">
        <title>Complete genome sequence of Spiroplasma platyhelix ATCC 51748, an insect isolate.</title>
        <authorList>
            <person name="Green E.A."/>
            <person name="Klassen J.L."/>
        </authorList>
    </citation>
    <scope>NUCLEOTIDE SEQUENCE [LARGE SCALE GENOMIC DNA]</scope>
    <source>
        <strain evidence="7 8">PALS-1</strain>
    </source>
</reference>
<dbReference type="EMBL" id="JAAVVK010000001">
    <property type="protein sequence ID" value="NKE38180.1"/>
    <property type="molecule type" value="Genomic_DNA"/>
</dbReference>
<dbReference type="SUPFAM" id="SSF53098">
    <property type="entry name" value="Ribonuclease H-like"/>
    <property type="match status" value="1"/>
</dbReference>
<dbReference type="InterPro" id="IPR006641">
    <property type="entry name" value="YqgF/RNaseH-like_dom"/>
</dbReference>
<dbReference type="PANTHER" id="PTHR33317">
    <property type="entry name" value="POLYNUCLEOTIDYL TRANSFERASE, RIBONUCLEASE H-LIKE SUPERFAMILY PROTEIN"/>
    <property type="match status" value="1"/>
</dbReference>
<dbReference type="Gene3D" id="3.30.420.140">
    <property type="entry name" value="YqgF/RNase H-like domain"/>
    <property type="match status" value="1"/>
</dbReference>
<dbReference type="RefSeq" id="WP_168104658.1">
    <property type="nucleotide sequence ID" value="NZ_CP051215.1"/>
</dbReference>
<comment type="caution">
    <text evidence="7">The sequence shown here is derived from an EMBL/GenBank/DDBJ whole genome shotgun (WGS) entry which is preliminary data.</text>
</comment>
<keyword evidence="8" id="KW-1185">Reference proteome</keyword>
<keyword evidence="1 5" id="KW-0963">Cytoplasm</keyword>
<keyword evidence="2 5" id="KW-0690">Ribosome biogenesis</keyword>
<dbReference type="GO" id="GO:0004518">
    <property type="term" value="F:nuclease activity"/>
    <property type="evidence" value="ECO:0007669"/>
    <property type="project" value="UniProtKB-KW"/>
</dbReference>
<sequence length="150" mass="17039">MKYLAIDLGSKTLGLARGTGLIASPWKTLRFKENDFDQALQGLLLAIKEYQPDEIILGYPLNMNGSIGESAETVLQFKKMLEEKIDSEIAIVLLDERRTTFSANQVLIAADLSRKARKEKKDQVAATIILQTYFDKINFQKQRKEEDNDK</sequence>
<dbReference type="GO" id="GO:0005829">
    <property type="term" value="C:cytosol"/>
    <property type="evidence" value="ECO:0007669"/>
    <property type="project" value="TreeGrafter"/>
</dbReference>
<evidence type="ECO:0000313" key="8">
    <source>
        <dbReference type="Proteomes" id="UP000584587"/>
    </source>
</evidence>
<name>A0A846TPH5_9MOLU</name>
<evidence type="ECO:0000256" key="2">
    <source>
        <dbReference type="ARBA" id="ARBA00022517"/>
    </source>
</evidence>
<protein>
    <recommendedName>
        <fullName evidence="5">Putative pre-16S rRNA nuclease</fullName>
        <ecNumber evidence="5">3.1.-.-</ecNumber>
    </recommendedName>
</protein>
<dbReference type="Pfam" id="PF03652">
    <property type="entry name" value="RuvX"/>
    <property type="match status" value="1"/>
</dbReference>
<evidence type="ECO:0000256" key="5">
    <source>
        <dbReference type="HAMAP-Rule" id="MF_00651"/>
    </source>
</evidence>
<gene>
    <name evidence="7" type="primary">ruvX</name>
    <name evidence="7" type="ORF">HER12_00200</name>
</gene>
<dbReference type="CDD" id="cd16964">
    <property type="entry name" value="YqgF"/>
    <property type="match status" value="1"/>
</dbReference>
<keyword evidence="3 5" id="KW-0540">Nuclease</keyword>
<comment type="subcellular location">
    <subcellularLocation>
        <location evidence="5">Cytoplasm</location>
    </subcellularLocation>
</comment>
<evidence type="ECO:0000256" key="3">
    <source>
        <dbReference type="ARBA" id="ARBA00022722"/>
    </source>
</evidence>
<evidence type="ECO:0000256" key="1">
    <source>
        <dbReference type="ARBA" id="ARBA00022490"/>
    </source>
</evidence>
<dbReference type="InterPro" id="IPR012337">
    <property type="entry name" value="RNaseH-like_sf"/>
</dbReference>
<dbReference type="HAMAP" id="MF_00651">
    <property type="entry name" value="Nuclease_YqgF"/>
    <property type="match status" value="1"/>
</dbReference>
<evidence type="ECO:0000259" key="6">
    <source>
        <dbReference type="SMART" id="SM00732"/>
    </source>
</evidence>
<evidence type="ECO:0000256" key="4">
    <source>
        <dbReference type="ARBA" id="ARBA00022801"/>
    </source>
</evidence>
<dbReference type="AlphaFoldDB" id="A0A846TPH5"/>
<dbReference type="GO" id="GO:0000967">
    <property type="term" value="P:rRNA 5'-end processing"/>
    <property type="evidence" value="ECO:0007669"/>
    <property type="project" value="UniProtKB-UniRule"/>
</dbReference>
<dbReference type="SMART" id="SM00732">
    <property type="entry name" value="YqgFc"/>
    <property type="match status" value="1"/>
</dbReference>
<dbReference type="PANTHER" id="PTHR33317:SF4">
    <property type="entry name" value="POLYNUCLEOTIDYL TRANSFERASE, RIBONUCLEASE H-LIKE SUPERFAMILY PROTEIN"/>
    <property type="match status" value="1"/>
</dbReference>
<feature type="domain" description="YqgF/RNase H-like" evidence="6">
    <location>
        <begin position="1"/>
        <end position="103"/>
    </location>
</feature>